<gene>
    <name evidence="7" type="ORF">Bequi_03805</name>
</gene>
<evidence type="ECO:0000256" key="5">
    <source>
        <dbReference type="ARBA" id="ARBA00022842"/>
    </source>
</evidence>
<dbReference type="Gene3D" id="1.10.600.10">
    <property type="entry name" value="Farnesyl Diphosphate Synthase"/>
    <property type="match status" value="1"/>
</dbReference>
<dbReference type="PANTHER" id="PTHR12001:SF85">
    <property type="entry name" value="SHORT CHAIN ISOPRENYL DIPHOSPHATE SYNTHASE"/>
    <property type="match status" value="1"/>
</dbReference>
<dbReference type="InterPro" id="IPR000092">
    <property type="entry name" value="Polyprenyl_synt"/>
</dbReference>
<organism evidence="7 8">
    <name type="scientific">Brachybacterium equifaecis</name>
    <dbReference type="NCBI Taxonomy" id="2910770"/>
    <lineage>
        <taxon>Bacteria</taxon>
        <taxon>Bacillati</taxon>
        <taxon>Actinomycetota</taxon>
        <taxon>Actinomycetes</taxon>
        <taxon>Micrococcales</taxon>
        <taxon>Dermabacteraceae</taxon>
        <taxon>Brachybacterium</taxon>
    </lineage>
</organism>
<evidence type="ECO:0000256" key="6">
    <source>
        <dbReference type="RuleBase" id="RU004466"/>
    </source>
</evidence>
<evidence type="ECO:0000313" key="8">
    <source>
        <dbReference type="Proteomes" id="UP001203761"/>
    </source>
</evidence>
<accession>A0ABT0QY27</accession>
<keyword evidence="8" id="KW-1185">Reference proteome</keyword>
<sequence>MRPEPMPPPLFPDPSGLPALVTERISEVLGARDGAFARQGPDAALLWQATSESLQGGKLLRPILLLQMVEALHTGPEAAESERAALRSAALDCAAAVEMLHAAFLLHDDVIDHDTTRRGRTNLIGVLAEAAGSDAAAAAPDGHEDRDPGAALHWARSAAILAGDLLIAQAHGMIARIDLSRQVRLDLLAHLEDAIEETAIGEHLDVGLGAGVLAPTTQTIARMTRLKTAAYTLELPLRLAAALTAASPEAQAVLRGAGGRLGFAFQLQDDALSLFGDVQEHGKDPDSDLRGGKQTALIAHARSTSAWELIAPRFGAADLTPAEGEELRGLLQASGALDRVQELIADEIAAVRALLASGPEGLPPAAVQVLLDLISRLDGRTR</sequence>
<comment type="cofactor">
    <cofactor evidence="1">
        <name>Mg(2+)</name>
        <dbReference type="ChEBI" id="CHEBI:18420"/>
    </cofactor>
</comment>
<dbReference type="PANTHER" id="PTHR12001">
    <property type="entry name" value="GERANYLGERANYL PYROPHOSPHATE SYNTHASE"/>
    <property type="match status" value="1"/>
</dbReference>
<keyword evidence="3 6" id="KW-0808">Transferase</keyword>
<dbReference type="SFLD" id="SFLDS00005">
    <property type="entry name" value="Isoprenoid_Synthase_Type_I"/>
    <property type="match status" value="1"/>
</dbReference>
<dbReference type="InterPro" id="IPR033749">
    <property type="entry name" value="Polyprenyl_synt_CS"/>
</dbReference>
<evidence type="ECO:0000256" key="4">
    <source>
        <dbReference type="ARBA" id="ARBA00022723"/>
    </source>
</evidence>
<dbReference type="Proteomes" id="UP001203761">
    <property type="component" value="Unassembled WGS sequence"/>
</dbReference>
<dbReference type="PROSITE" id="PS00723">
    <property type="entry name" value="POLYPRENYL_SYNTHASE_1"/>
    <property type="match status" value="1"/>
</dbReference>
<protein>
    <submittedName>
        <fullName evidence="7">Polyprenyl synthetase family protein</fullName>
    </submittedName>
</protein>
<name>A0ABT0QY27_9MICO</name>
<comment type="similarity">
    <text evidence="2 6">Belongs to the FPP/GGPP synthase family.</text>
</comment>
<keyword evidence="5" id="KW-0460">Magnesium</keyword>
<evidence type="ECO:0000256" key="1">
    <source>
        <dbReference type="ARBA" id="ARBA00001946"/>
    </source>
</evidence>
<evidence type="ECO:0000313" key="7">
    <source>
        <dbReference type="EMBL" id="MCL6422516.1"/>
    </source>
</evidence>
<dbReference type="Pfam" id="PF00348">
    <property type="entry name" value="polyprenyl_synt"/>
    <property type="match status" value="1"/>
</dbReference>
<evidence type="ECO:0000256" key="2">
    <source>
        <dbReference type="ARBA" id="ARBA00006706"/>
    </source>
</evidence>
<proteinExistence type="inferred from homology"/>
<dbReference type="RefSeq" id="WP_249736612.1">
    <property type="nucleotide sequence ID" value="NZ_JAKNCJ010000001.1"/>
</dbReference>
<evidence type="ECO:0000256" key="3">
    <source>
        <dbReference type="ARBA" id="ARBA00022679"/>
    </source>
</evidence>
<dbReference type="InterPro" id="IPR008949">
    <property type="entry name" value="Isoprenoid_synthase_dom_sf"/>
</dbReference>
<comment type="caution">
    <text evidence="7">The sequence shown here is derived from an EMBL/GenBank/DDBJ whole genome shotgun (WGS) entry which is preliminary data.</text>
</comment>
<keyword evidence="4" id="KW-0479">Metal-binding</keyword>
<reference evidence="7" key="1">
    <citation type="submission" date="2022-02" db="EMBL/GenBank/DDBJ databases">
        <authorList>
            <person name="Lee M."/>
            <person name="Kim S.-J."/>
            <person name="Jung M.-Y."/>
        </authorList>
    </citation>
    <scope>NUCLEOTIDE SEQUENCE</scope>
    <source>
        <strain evidence="7">JHP9</strain>
    </source>
</reference>
<dbReference type="EMBL" id="JAKNCJ010000001">
    <property type="protein sequence ID" value="MCL6422516.1"/>
    <property type="molecule type" value="Genomic_DNA"/>
</dbReference>
<dbReference type="SUPFAM" id="SSF48576">
    <property type="entry name" value="Terpenoid synthases"/>
    <property type="match status" value="1"/>
</dbReference>